<dbReference type="PANTHER" id="PTHR11319:SF35">
    <property type="entry name" value="OUTER MEMBRANE PROTEIN PMPC-RELATED"/>
    <property type="match status" value="1"/>
</dbReference>
<evidence type="ECO:0000256" key="4">
    <source>
        <dbReference type="ARBA" id="ARBA00022525"/>
    </source>
</evidence>
<dbReference type="Pfam" id="PF02415">
    <property type="entry name" value="Chlam_PMP"/>
    <property type="match status" value="2"/>
</dbReference>
<organism evidence="8 9">
    <name type="scientific">Planoprotostelium fungivorum</name>
    <dbReference type="NCBI Taxonomy" id="1890364"/>
    <lineage>
        <taxon>Eukaryota</taxon>
        <taxon>Amoebozoa</taxon>
        <taxon>Evosea</taxon>
        <taxon>Variosea</taxon>
        <taxon>Cavosteliida</taxon>
        <taxon>Cavosteliaceae</taxon>
        <taxon>Planoprotostelium</taxon>
    </lineage>
</organism>
<evidence type="ECO:0000256" key="2">
    <source>
        <dbReference type="ARBA" id="ARBA00004442"/>
    </source>
</evidence>
<dbReference type="SUPFAM" id="SSF51126">
    <property type="entry name" value="Pectin lyase-like"/>
    <property type="match status" value="2"/>
</dbReference>
<evidence type="ECO:0000313" key="8">
    <source>
        <dbReference type="EMBL" id="PRP73696.1"/>
    </source>
</evidence>
<dbReference type="Proteomes" id="UP000241769">
    <property type="component" value="Unassembled WGS sequence"/>
</dbReference>
<keyword evidence="7" id="KW-0998">Cell outer membrane</keyword>
<sequence>GWTALQTINLGINNFTLYNSSAVGPAVTSCDMRQNSFLACIPPSPCLATSSSAPLALCPFICSWFFTSANDVTNDFATAAAGCNNLTISLSGQFTSFVVNYTGYGNSISLVGSSAMIGSNVSISLYNVSSFKISGVQFSNIYSNSPIITATGVTSIILSQTNFTSISATNILSISNGLSLSLTNCIFSNNIASTAAISTSGTSLSTLSITSSTFSGNSAASGVIMSQGGQTSLLSSNNVYYNNTASSNGGAVNTDGGVLSFASDTFTNNKANNNGGSIYGSGMTIITMTLCKIVGSQAMRGGGIYSTGQLLVSQSNVSSCAASTDGGFIWSSGNINIQGGSFSVNSASSRGGAFFVTSGILRSNSASISLNQAAQGGAIYADQSISTISACTFVNNSAPSQGGSIYSTGAMTLYNCVVSSSESSTIISSGSVIQRGNRMYLYNNAGTIETLTGPSVLSNEYVSQSSSQPAIQLLQAAVIINNCTMASGGGITTSADDNSSLLTS</sequence>
<dbReference type="PANTHER" id="PTHR11319">
    <property type="entry name" value="G PROTEIN-COUPLED RECEPTOR-RELATED"/>
    <property type="match status" value="1"/>
</dbReference>
<gene>
    <name evidence="8" type="ORF">PROFUN_16689</name>
</gene>
<dbReference type="InterPro" id="IPR011050">
    <property type="entry name" value="Pectin_lyase_fold/virulence"/>
</dbReference>
<comment type="caution">
    <text evidence="8">The sequence shown here is derived from an EMBL/GenBank/DDBJ whole genome shotgun (WGS) entry which is preliminary data.</text>
</comment>
<evidence type="ECO:0000256" key="7">
    <source>
        <dbReference type="ARBA" id="ARBA00023237"/>
    </source>
</evidence>
<dbReference type="InParanoid" id="A0A2P6MPT6"/>
<dbReference type="GO" id="GO:0005576">
    <property type="term" value="C:extracellular region"/>
    <property type="evidence" value="ECO:0007669"/>
    <property type="project" value="UniProtKB-SubCell"/>
</dbReference>
<evidence type="ECO:0000256" key="5">
    <source>
        <dbReference type="ARBA" id="ARBA00022729"/>
    </source>
</evidence>
<evidence type="ECO:0000256" key="6">
    <source>
        <dbReference type="ARBA" id="ARBA00023136"/>
    </source>
</evidence>
<keyword evidence="6" id="KW-0472">Membrane</keyword>
<keyword evidence="9" id="KW-1185">Reference proteome</keyword>
<reference evidence="8 9" key="1">
    <citation type="journal article" date="2018" name="Genome Biol. Evol.">
        <title>Multiple Roots of Fruiting Body Formation in Amoebozoa.</title>
        <authorList>
            <person name="Hillmann F."/>
            <person name="Forbes G."/>
            <person name="Novohradska S."/>
            <person name="Ferling I."/>
            <person name="Riege K."/>
            <person name="Groth M."/>
            <person name="Westermann M."/>
            <person name="Marz M."/>
            <person name="Spaller T."/>
            <person name="Winckler T."/>
            <person name="Schaap P."/>
            <person name="Glockner G."/>
        </authorList>
    </citation>
    <scope>NUCLEOTIDE SEQUENCE [LARGE SCALE GENOMIC DNA]</scope>
    <source>
        <strain evidence="8 9">Jena</strain>
    </source>
</reference>
<evidence type="ECO:0000313" key="9">
    <source>
        <dbReference type="Proteomes" id="UP000241769"/>
    </source>
</evidence>
<protein>
    <submittedName>
        <fullName evidence="8">Polymorphic outer membrane protein</fullName>
    </submittedName>
</protein>
<dbReference type="NCBIfam" id="TIGR01376">
    <property type="entry name" value="POMP_repeat"/>
    <property type="match status" value="3"/>
</dbReference>
<keyword evidence="5" id="KW-0732">Signal</keyword>
<feature type="non-terminal residue" evidence="8">
    <location>
        <position position="1"/>
    </location>
</feature>
<proteinExistence type="predicted"/>
<name>A0A2P6MPT6_9EUKA</name>
<dbReference type="InterPro" id="IPR003368">
    <property type="entry name" value="POMP_repeat"/>
</dbReference>
<evidence type="ECO:0000256" key="1">
    <source>
        <dbReference type="ARBA" id="ARBA00004196"/>
    </source>
</evidence>
<comment type="subcellular location">
    <subcellularLocation>
        <location evidence="1">Cell envelope</location>
    </subcellularLocation>
    <subcellularLocation>
        <location evidence="2">Cell outer membrane</location>
    </subcellularLocation>
    <subcellularLocation>
        <location evidence="3">Secreted</location>
    </subcellularLocation>
</comment>
<keyword evidence="4" id="KW-0964">Secreted</keyword>
<accession>A0A2P6MPT6</accession>
<dbReference type="EMBL" id="MDYQ01000570">
    <property type="protein sequence ID" value="PRP73696.1"/>
    <property type="molecule type" value="Genomic_DNA"/>
</dbReference>
<evidence type="ECO:0000256" key="3">
    <source>
        <dbReference type="ARBA" id="ARBA00004613"/>
    </source>
</evidence>
<dbReference type="AlphaFoldDB" id="A0A2P6MPT6"/>